<keyword evidence="7" id="KW-0675">Receptor</keyword>
<keyword evidence="4 8" id="KW-0812">Transmembrane</keyword>
<evidence type="ECO:0000256" key="1">
    <source>
        <dbReference type="ARBA" id="ARBA00004651"/>
    </source>
</evidence>
<keyword evidence="6 8" id="KW-0472">Membrane</keyword>
<feature type="transmembrane region" description="Helical" evidence="8">
    <location>
        <begin position="290"/>
        <end position="309"/>
    </location>
</feature>
<feature type="transmembrane region" description="Helical" evidence="8">
    <location>
        <begin position="329"/>
        <end position="350"/>
    </location>
</feature>
<organism evidence="10 11">
    <name type="scientific">Umbelopsis vinacea</name>
    <dbReference type="NCBI Taxonomy" id="44442"/>
    <lineage>
        <taxon>Eukaryota</taxon>
        <taxon>Fungi</taxon>
        <taxon>Fungi incertae sedis</taxon>
        <taxon>Mucoromycota</taxon>
        <taxon>Mucoromycotina</taxon>
        <taxon>Umbelopsidomycetes</taxon>
        <taxon>Umbelopsidales</taxon>
        <taxon>Umbelopsidaceae</taxon>
        <taxon>Umbelopsis</taxon>
    </lineage>
</organism>
<protein>
    <submittedName>
        <fullName evidence="10">Uncharacterized protein</fullName>
    </submittedName>
</protein>
<dbReference type="GO" id="GO:0005886">
    <property type="term" value="C:plasma membrane"/>
    <property type="evidence" value="ECO:0007669"/>
    <property type="project" value="UniProtKB-SubCell"/>
</dbReference>
<dbReference type="EMBL" id="JAEPRA010000003">
    <property type="protein sequence ID" value="KAG2187707.1"/>
    <property type="molecule type" value="Genomic_DNA"/>
</dbReference>
<dbReference type="GO" id="GO:0038023">
    <property type="term" value="F:signaling receptor activity"/>
    <property type="evidence" value="ECO:0007669"/>
    <property type="project" value="InterPro"/>
</dbReference>
<keyword evidence="5 8" id="KW-1133">Transmembrane helix</keyword>
<dbReference type="PANTHER" id="PTHR21444:SF15">
    <property type="entry name" value="RECEPTOR FOR RETINOL UPTAKE STRA6"/>
    <property type="match status" value="1"/>
</dbReference>
<feature type="transmembrane region" description="Helical" evidence="8">
    <location>
        <begin position="659"/>
        <end position="681"/>
    </location>
</feature>
<evidence type="ECO:0000256" key="2">
    <source>
        <dbReference type="ARBA" id="ARBA00022448"/>
    </source>
</evidence>
<evidence type="ECO:0000256" key="3">
    <source>
        <dbReference type="ARBA" id="ARBA00022475"/>
    </source>
</evidence>
<keyword evidence="9" id="KW-0732">Signal</keyword>
<dbReference type="PANTHER" id="PTHR21444">
    <property type="entry name" value="COILED-COIL DOMAIN-CONTAINING PROTEIN 180"/>
    <property type="match status" value="1"/>
</dbReference>
<keyword evidence="3" id="KW-1003">Cell membrane</keyword>
<comment type="caution">
    <text evidence="10">The sequence shown here is derived from an EMBL/GenBank/DDBJ whole genome shotgun (WGS) entry which is preliminary data.</text>
</comment>
<keyword evidence="11" id="KW-1185">Reference proteome</keyword>
<dbReference type="OrthoDB" id="2376984at2759"/>
<evidence type="ECO:0000313" key="11">
    <source>
        <dbReference type="Proteomes" id="UP000612746"/>
    </source>
</evidence>
<feature type="transmembrane region" description="Helical" evidence="8">
    <location>
        <begin position="567"/>
        <end position="590"/>
    </location>
</feature>
<reference evidence="10" key="1">
    <citation type="submission" date="2020-12" db="EMBL/GenBank/DDBJ databases">
        <title>Metabolic potential, ecology and presence of endohyphal bacteria is reflected in genomic diversity of Mucoromycotina.</title>
        <authorList>
            <person name="Muszewska A."/>
            <person name="Okrasinska A."/>
            <person name="Steczkiewicz K."/>
            <person name="Drgas O."/>
            <person name="Orlowska M."/>
            <person name="Perlinska-Lenart U."/>
            <person name="Aleksandrzak-Piekarczyk T."/>
            <person name="Szatraj K."/>
            <person name="Zielenkiewicz U."/>
            <person name="Pilsyk S."/>
            <person name="Malc E."/>
            <person name="Mieczkowski P."/>
            <person name="Kruszewska J.S."/>
            <person name="Biernat P."/>
            <person name="Pawlowska J."/>
        </authorList>
    </citation>
    <scope>NUCLEOTIDE SEQUENCE</scope>
    <source>
        <strain evidence="10">WA0000051536</strain>
    </source>
</reference>
<gene>
    <name evidence="10" type="ORF">INT44_005397</name>
</gene>
<feature type="transmembrane region" description="Helical" evidence="8">
    <location>
        <begin position="508"/>
        <end position="529"/>
    </location>
</feature>
<name>A0A8H7Q800_9FUNG</name>
<dbReference type="InterPro" id="IPR026612">
    <property type="entry name" value="STRA6-like"/>
</dbReference>
<evidence type="ECO:0000256" key="8">
    <source>
        <dbReference type="SAM" id="Phobius"/>
    </source>
</evidence>
<accession>A0A8H7Q800</accession>
<feature type="chain" id="PRO_5034857455" evidence="9">
    <location>
        <begin position="21"/>
        <end position="874"/>
    </location>
</feature>
<dbReference type="Pfam" id="PF14752">
    <property type="entry name" value="RBP_receptor"/>
    <property type="match status" value="2"/>
</dbReference>
<feature type="transmembrane region" description="Helical" evidence="8">
    <location>
        <begin position="705"/>
        <end position="726"/>
    </location>
</feature>
<keyword evidence="2" id="KW-0813">Transport</keyword>
<feature type="transmembrane region" description="Helical" evidence="8">
    <location>
        <begin position="251"/>
        <end position="269"/>
    </location>
</feature>
<evidence type="ECO:0000256" key="4">
    <source>
        <dbReference type="ARBA" id="ARBA00022692"/>
    </source>
</evidence>
<dbReference type="AlphaFoldDB" id="A0A8H7Q800"/>
<feature type="transmembrane region" description="Helical" evidence="8">
    <location>
        <begin position="393"/>
        <end position="415"/>
    </location>
</feature>
<comment type="subcellular location">
    <subcellularLocation>
        <location evidence="1">Cell membrane</location>
        <topology evidence="1">Multi-pass membrane protein</topology>
    </subcellularLocation>
</comment>
<evidence type="ECO:0000256" key="7">
    <source>
        <dbReference type="ARBA" id="ARBA00023170"/>
    </source>
</evidence>
<feature type="signal peptide" evidence="9">
    <location>
        <begin position="1"/>
        <end position="20"/>
    </location>
</feature>
<evidence type="ECO:0000256" key="9">
    <source>
        <dbReference type="SAM" id="SignalP"/>
    </source>
</evidence>
<evidence type="ECO:0000313" key="10">
    <source>
        <dbReference type="EMBL" id="KAG2187707.1"/>
    </source>
</evidence>
<dbReference type="Proteomes" id="UP000612746">
    <property type="component" value="Unassembled WGS sequence"/>
</dbReference>
<evidence type="ECO:0000256" key="6">
    <source>
        <dbReference type="ARBA" id="ARBA00023136"/>
    </source>
</evidence>
<evidence type="ECO:0000256" key="5">
    <source>
        <dbReference type="ARBA" id="ARBA00022989"/>
    </source>
</evidence>
<sequence>MSRTIVLILVYFWTLKLVDASGGFSTQCWLALNGKQNLLNDGQCLSINEPVSTGGWKTFQPDDWIYYPQQQVNLTLNPNEISVDTVGGCCAPNPRKQFSDVYYDDGSTYNRTGDKIVGVVDAPMIQNVHVQGWYMQSFVDNASVNLTLLPSMNIPDKGSIIIGVVIDRAMIITYQFLDGENIRIANRSSGVLRNQFDIPDITLPPRTRTVQIAIYSSQTNPMCFGYIYAGIYVDMARTTVVKFCAVAASRLQYVALGNFVLIPAVFGTLKTFSNFRFPDPLRFLCRQPCHPILLCLFVMIGSFIFNGAWNLVRSQSNMFDSWLPRAMKIIELFISFFLYAVLFYPAFLCFHASHRSRLANIFGFYTSMCLLCLRISIDLPFFAITYARESGFLALNVLMAVITLAAFLATVIYFLRKAIRFEECTICQCHYLDPGNAEEEYVKELLKKQFSVERKTSISLLQRINSFVREIPTWHRKTERGPKLPIFQRCKRYIAKQFGLHEHIRVPLVVKASLALLIYCQCQLVVILMTELLGVGGFVPRQICSVAPFASKLQSNSDPMRFALESFILMQVAIYVAGFGAGTCILRRFTKDIVRIRKGDYNIFKGKKNNDTILDDAIRFFGACVGFGFTGTLYFMVEIALIGTAVTLLIELDRFRHIIFHRVTVGIWFSSFFVSLVVQLIQRRITLLIFVENGTRMAVQNRAPFMHYCYFLMFTAMTRALTSYLLRSIKLLFRYPIFSIRVDRNAETWGVRRGDAGFAAYCGMILAEHEYNNPIILSFIQSLIQKEVVSGQLVTKCRKHQLKFSDIESSNNGMGPNELVKSNAQKRARTRWFLFVTLINNPTLLKVRMASQQKAVKEEEMSLSNTAEDQSVKN</sequence>
<proteinExistence type="predicted"/>
<feature type="transmembrane region" description="Helical" evidence="8">
    <location>
        <begin position="362"/>
        <end position="387"/>
    </location>
</feature>